<dbReference type="InterPro" id="IPR051326">
    <property type="entry name" value="Kynurenine-oxoglutarate_AT"/>
</dbReference>
<dbReference type="Gene3D" id="3.90.1150.10">
    <property type="entry name" value="Aspartate Aminotransferase, domain 1"/>
    <property type="match status" value="1"/>
</dbReference>
<organism evidence="6 7">
    <name type="scientific">Deinococcus irradiatisoli</name>
    <dbReference type="NCBI Taxonomy" id="2202254"/>
    <lineage>
        <taxon>Bacteria</taxon>
        <taxon>Thermotogati</taxon>
        <taxon>Deinococcota</taxon>
        <taxon>Deinococci</taxon>
        <taxon>Deinococcales</taxon>
        <taxon>Deinococcaceae</taxon>
        <taxon>Deinococcus</taxon>
    </lineage>
</organism>
<evidence type="ECO:0000313" key="7">
    <source>
        <dbReference type="Proteomes" id="UP000245368"/>
    </source>
</evidence>
<dbReference type="CDD" id="cd00609">
    <property type="entry name" value="AAT_like"/>
    <property type="match status" value="1"/>
</dbReference>
<protein>
    <submittedName>
        <fullName evidence="6">Aminotransferase</fullName>
    </submittedName>
</protein>
<evidence type="ECO:0000256" key="1">
    <source>
        <dbReference type="ARBA" id="ARBA00001933"/>
    </source>
</evidence>
<comment type="cofactor">
    <cofactor evidence="1">
        <name>pyridoxal 5'-phosphate</name>
        <dbReference type="ChEBI" id="CHEBI:597326"/>
    </cofactor>
</comment>
<dbReference type="GO" id="GO:0030170">
    <property type="term" value="F:pyridoxal phosphate binding"/>
    <property type="evidence" value="ECO:0007669"/>
    <property type="project" value="InterPro"/>
</dbReference>
<evidence type="ECO:0000313" key="6">
    <source>
        <dbReference type="EMBL" id="AWN23103.1"/>
    </source>
</evidence>
<name>A0A2Z3JD50_9DEIO</name>
<accession>A0A2Z3JD50</accession>
<dbReference type="OrthoDB" id="9802328at2"/>
<dbReference type="PANTHER" id="PTHR43807:SF20">
    <property type="entry name" value="FI04487P"/>
    <property type="match status" value="1"/>
</dbReference>
<dbReference type="Proteomes" id="UP000245368">
    <property type="component" value="Chromosome"/>
</dbReference>
<dbReference type="GO" id="GO:0016212">
    <property type="term" value="F:kynurenine-oxoglutarate transaminase activity"/>
    <property type="evidence" value="ECO:0007669"/>
    <property type="project" value="TreeGrafter"/>
</dbReference>
<proteinExistence type="predicted"/>
<keyword evidence="4" id="KW-0663">Pyridoxal phosphate</keyword>
<dbReference type="Pfam" id="PF00155">
    <property type="entry name" value="Aminotran_1_2"/>
    <property type="match status" value="1"/>
</dbReference>
<sequence length="372" mass="40162">MPQLHARTALSAESIFSQMSRLAVQHGAINLGQGFPSSPPPAFLLGAARSAVGSVDQYSAPLGLLNLREAVAHDLNVQPQQVVITCGATEAMFALAQTLYGPGDEVIALEPVFDIYAPQAQMVGASYVGVPMSLDSSGWQLDLDALRRAVTPRTRALIVNSPFNPTGSVFSEAELQQLVDLARQHDFWLISDEVYDELYYGAAPVSLRTLAPERTFTVGSAGKRLEATGWRVGWILTPPGLAPEVAGLHQWTTFCAPAPLQSAVASALLEARQSGFYTELRASYRARMERLALGLTRLGAEVFTPQGTYFLTARLPGVSAERLVVEGGVAVIPLAAFYKQCPAPADMLRLAFCKSEAEIMEALERLERFLGR</sequence>
<dbReference type="RefSeq" id="WP_109826646.1">
    <property type="nucleotide sequence ID" value="NZ_CP029494.1"/>
</dbReference>
<dbReference type="InterPro" id="IPR015421">
    <property type="entry name" value="PyrdxlP-dep_Trfase_major"/>
</dbReference>
<evidence type="ECO:0000256" key="2">
    <source>
        <dbReference type="ARBA" id="ARBA00022576"/>
    </source>
</evidence>
<dbReference type="Gene3D" id="3.40.640.10">
    <property type="entry name" value="Type I PLP-dependent aspartate aminotransferase-like (Major domain)"/>
    <property type="match status" value="1"/>
</dbReference>
<keyword evidence="3 6" id="KW-0808">Transferase</keyword>
<evidence type="ECO:0000256" key="4">
    <source>
        <dbReference type="ARBA" id="ARBA00022898"/>
    </source>
</evidence>
<evidence type="ECO:0000256" key="3">
    <source>
        <dbReference type="ARBA" id="ARBA00022679"/>
    </source>
</evidence>
<dbReference type="AlphaFoldDB" id="A0A2Z3JD50"/>
<dbReference type="InterPro" id="IPR004839">
    <property type="entry name" value="Aminotransferase_I/II_large"/>
</dbReference>
<dbReference type="EMBL" id="CP029494">
    <property type="protein sequence ID" value="AWN23103.1"/>
    <property type="molecule type" value="Genomic_DNA"/>
</dbReference>
<keyword evidence="7" id="KW-1185">Reference proteome</keyword>
<dbReference type="InterPro" id="IPR015422">
    <property type="entry name" value="PyrdxlP-dep_Trfase_small"/>
</dbReference>
<dbReference type="SUPFAM" id="SSF53383">
    <property type="entry name" value="PLP-dependent transferases"/>
    <property type="match status" value="1"/>
</dbReference>
<feature type="domain" description="Aminotransferase class I/classII large" evidence="5">
    <location>
        <begin position="29"/>
        <end position="366"/>
    </location>
</feature>
<dbReference type="InterPro" id="IPR015424">
    <property type="entry name" value="PyrdxlP-dep_Trfase"/>
</dbReference>
<dbReference type="PANTHER" id="PTHR43807">
    <property type="entry name" value="FI04487P"/>
    <property type="match status" value="1"/>
</dbReference>
<keyword evidence="2 6" id="KW-0032">Aminotransferase</keyword>
<dbReference type="GO" id="GO:0005737">
    <property type="term" value="C:cytoplasm"/>
    <property type="evidence" value="ECO:0007669"/>
    <property type="project" value="TreeGrafter"/>
</dbReference>
<evidence type="ECO:0000259" key="5">
    <source>
        <dbReference type="Pfam" id="PF00155"/>
    </source>
</evidence>
<gene>
    <name evidence="6" type="ORF">DKM44_07575</name>
</gene>
<reference evidence="6 7" key="1">
    <citation type="submission" date="2018-05" db="EMBL/GenBank/DDBJ databases">
        <title>Complete Genome Sequence of Deinococcus sp. strain 17bor-2.</title>
        <authorList>
            <person name="Srinivasan S."/>
        </authorList>
    </citation>
    <scope>NUCLEOTIDE SEQUENCE [LARGE SCALE GENOMIC DNA]</scope>
    <source>
        <strain evidence="6 7">17bor-2</strain>
    </source>
</reference>
<dbReference type="KEGG" id="dez:DKM44_07575"/>